<dbReference type="GO" id="GO:0005840">
    <property type="term" value="C:ribosome"/>
    <property type="evidence" value="ECO:0007669"/>
    <property type="project" value="UniProtKB-KW"/>
</dbReference>
<accession>A0A455REL9</accession>
<dbReference type="PROSITE" id="PS51450">
    <property type="entry name" value="LRR"/>
    <property type="match status" value="1"/>
</dbReference>
<dbReference type="InterPro" id="IPR023674">
    <property type="entry name" value="Ribosomal_uL1-like"/>
</dbReference>
<keyword evidence="1" id="KW-0934">Plastid</keyword>
<dbReference type="EMBL" id="AP019363">
    <property type="protein sequence ID" value="BBH43096.1"/>
    <property type="molecule type" value="Genomic_DNA"/>
</dbReference>
<dbReference type="InterPro" id="IPR001611">
    <property type="entry name" value="Leu-rich_rpt"/>
</dbReference>
<geneLocation type="plastid" evidence="1"/>
<dbReference type="SUPFAM" id="SSF56808">
    <property type="entry name" value="Ribosomal protein L1"/>
    <property type="match status" value="1"/>
</dbReference>
<evidence type="ECO:0000313" key="1">
    <source>
        <dbReference type="EMBL" id="BBH43096.1"/>
    </source>
</evidence>
<keyword evidence="1" id="KW-0687">Ribonucleoprotein</keyword>
<organism evidence="1">
    <name type="scientific">Spumella sp. NIES-1846</name>
    <dbReference type="NCBI Taxonomy" id="2490549"/>
    <lineage>
        <taxon>Eukaryota</taxon>
        <taxon>Sar</taxon>
        <taxon>Stramenopiles</taxon>
        <taxon>Ochrophyta</taxon>
        <taxon>Chrysophyceae</taxon>
        <taxon>Chromulinales</taxon>
        <taxon>Chromulinaceae</taxon>
        <taxon>Spumella</taxon>
    </lineage>
</organism>
<name>A0A455REL9_9STRA</name>
<keyword evidence="1" id="KW-0689">Ribosomal protein</keyword>
<dbReference type="AlphaFoldDB" id="A0A455REL9"/>
<sequence length="225" mass="26096">MIILNKIKTKNYSLENSITKLKSESKILKTIEIHISFKILKLSNYKLNINFIKPTILIGIYFNATPFQKIELLHNGANFIGFKNFDLKILKRTNNTILLFTTENLISQLLPLIKNFNNIILLPINISTNYLNILKNLKIYKMSEKKKFINSIIKSDKSGTFHGKIGKTSLSYLDLKFNLITLITTFNTLLKEKNISENNYKSFYICTTRNKAIKVDISTFKNFIK</sequence>
<dbReference type="Gene3D" id="3.30.190.20">
    <property type="match status" value="1"/>
</dbReference>
<reference evidence="1" key="1">
    <citation type="journal article" date="2019" name="Proc. Natl. Acad. Sci. U.S.A.">
        <title>Principles of plastid reductive evolution illuminated by nonphotosynthetic chrysophytes.</title>
        <authorList>
            <person name="Dorrell R.G."/>
            <person name="Azuma T."/>
            <person name="Nomura M."/>
            <person name="Audren de Kerdre G."/>
            <person name="Paoli L."/>
            <person name="Yang S."/>
            <person name="Bowler C."/>
            <person name="Ishii K."/>
            <person name="Miyashita H."/>
            <person name="Gile G.H."/>
            <person name="Kamikawa R."/>
        </authorList>
    </citation>
    <scope>NUCLEOTIDE SEQUENCE</scope>
    <source>
        <strain evidence="1">NIES-1846</strain>
    </source>
</reference>
<protein>
    <submittedName>
        <fullName evidence="1">Ribosomal protein L1</fullName>
    </submittedName>
</protein>
<gene>
    <name evidence="1" type="primary">rpl1</name>
</gene>
<proteinExistence type="predicted"/>